<dbReference type="Pfam" id="PF12105">
    <property type="entry name" value="SpoU_methylas_C"/>
    <property type="match status" value="1"/>
</dbReference>
<evidence type="ECO:0000256" key="3">
    <source>
        <dbReference type="ARBA" id="ARBA00022679"/>
    </source>
</evidence>
<dbReference type="GO" id="GO:0002938">
    <property type="term" value="P:tRNA guanine ribose methylation"/>
    <property type="evidence" value="ECO:0007669"/>
    <property type="project" value="UniProtKB-UniRule"/>
</dbReference>
<feature type="binding site" evidence="7">
    <location>
        <position position="102"/>
    </location>
    <ligand>
        <name>S-adenosyl-L-methionine</name>
        <dbReference type="ChEBI" id="CHEBI:59789"/>
    </ligand>
</feature>
<protein>
    <recommendedName>
        <fullName evidence="7">tRNA (guanosine(18)-2'-O)-methyltransferase</fullName>
        <ecNumber evidence="7">2.1.1.34</ecNumber>
    </recommendedName>
    <alternativeName>
        <fullName evidence="7">tRNA [Gm18] methyltransferase</fullName>
    </alternativeName>
</protein>
<evidence type="ECO:0000259" key="8">
    <source>
        <dbReference type="Pfam" id="PF00588"/>
    </source>
</evidence>
<proteinExistence type="inferred from homology"/>
<keyword evidence="5 7" id="KW-0819">tRNA processing</keyword>
<keyword evidence="11" id="KW-1185">Reference proteome</keyword>
<dbReference type="InterPro" id="IPR029026">
    <property type="entry name" value="tRNA_m1G_MTases_N"/>
</dbReference>
<evidence type="ECO:0000313" key="11">
    <source>
        <dbReference type="Proteomes" id="UP000318453"/>
    </source>
</evidence>
<evidence type="ECO:0000256" key="5">
    <source>
        <dbReference type="ARBA" id="ARBA00022694"/>
    </source>
</evidence>
<dbReference type="OrthoDB" id="9794400at2"/>
<dbReference type="Gene3D" id="3.40.1280.10">
    <property type="match status" value="1"/>
</dbReference>
<dbReference type="Pfam" id="PF00588">
    <property type="entry name" value="SpoU_methylase"/>
    <property type="match status" value="1"/>
</dbReference>
<keyword evidence="4 7" id="KW-0949">S-adenosyl-L-methionine</keyword>
<evidence type="ECO:0000256" key="1">
    <source>
        <dbReference type="ARBA" id="ARBA00022555"/>
    </source>
</evidence>
<evidence type="ECO:0000313" key="10">
    <source>
        <dbReference type="EMBL" id="QDZ40081.1"/>
    </source>
</evidence>
<sequence>MGETKPVLPRRYHRLREVLNRRQKDLTVLLEDVHKPHNFSAIIRTCDAVGVFAAHGVYQHGDVPAFSETAKGSQKWVNIQTHSDLKTAVNDLKNQGFTLYATHLSENAIDYRTPDYTQPSCILFGAEKWGVSEEAVNLVDYNIYIPMFGMVESLNVSVAAAVILFEAQRQRLAAGYYEQSRLDPETYHRTLFRWAYPDLATAYDEAGKPYPDLEDDGQIKRN</sequence>
<evidence type="ECO:0000259" key="9">
    <source>
        <dbReference type="Pfam" id="PF12105"/>
    </source>
</evidence>
<keyword evidence="1 7" id="KW-0820">tRNA-binding</keyword>
<dbReference type="InterPro" id="IPR033671">
    <property type="entry name" value="TrmH"/>
</dbReference>
<dbReference type="RefSeq" id="WP_146295743.1">
    <property type="nucleotide sequence ID" value="NZ_CP042326.1"/>
</dbReference>
<feature type="domain" description="RNA methyltransferase SpoU/TrmH type C-terminal" evidence="9">
    <location>
        <begin position="169"/>
        <end position="221"/>
    </location>
</feature>
<feature type="binding site" evidence="7">
    <location>
        <begin position="125"/>
        <end position="129"/>
    </location>
    <ligand>
        <name>S-adenosyl-L-methionine</name>
        <dbReference type="ChEBI" id="CHEBI:59789"/>
    </ligand>
</feature>
<feature type="binding site" evidence="7">
    <location>
        <position position="154"/>
    </location>
    <ligand>
        <name>S-adenosyl-L-methionine</name>
        <dbReference type="ChEBI" id="CHEBI:59789"/>
    </ligand>
</feature>
<organism evidence="10 11">
    <name type="scientific">Euhalothece natronophila Z-M001</name>
    <dbReference type="NCBI Taxonomy" id="522448"/>
    <lineage>
        <taxon>Bacteria</taxon>
        <taxon>Bacillati</taxon>
        <taxon>Cyanobacteriota</taxon>
        <taxon>Cyanophyceae</taxon>
        <taxon>Oscillatoriophycideae</taxon>
        <taxon>Chroococcales</taxon>
        <taxon>Halothecacae</taxon>
        <taxon>Halothece cluster</taxon>
        <taxon>Euhalothece</taxon>
    </lineage>
</organism>
<evidence type="ECO:0000256" key="6">
    <source>
        <dbReference type="ARBA" id="ARBA00022884"/>
    </source>
</evidence>
<dbReference type="EC" id="2.1.1.34" evidence="7"/>
<dbReference type="InterPro" id="IPR029028">
    <property type="entry name" value="Alpha/beta_knot_MTases"/>
</dbReference>
<dbReference type="SUPFAM" id="SSF75217">
    <property type="entry name" value="alpha/beta knot"/>
    <property type="match status" value="1"/>
</dbReference>
<comment type="similarity">
    <text evidence="7">Belongs to the class IV-like SAM-binding methyltransferase superfamily. RNA methyltransferase TrmH family.</text>
</comment>
<dbReference type="GO" id="GO:0141100">
    <property type="term" value="F:tRNA (guanine(18)-2'-O)-methyltransferase activity"/>
    <property type="evidence" value="ECO:0007669"/>
    <property type="project" value="UniProtKB-UniRule"/>
</dbReference>
<gene>
    <name evidence="7 10" type="primary">trmH</name>
    <name evidence="10" type="ORF">FRE64_09085</name>
</gene>
<dbReference type="InterPro" id="IPR001537">
    <property type="entry name" value="SpoU_MeTrfase"/>
</dbReference>
<evidence type="ECO:0000256" key="7">
    <source>
        <dbReference type="HAMAP-Rule" id="MF_02060"/>
    </source>
</evidence>
<keyword evidence="3 7" id="KW-0808">Transferase</keyword>
<dbReference type="InterPro" id="IPR022724">
    <property type="entry name" value="rRNA_MeTrfase_SpoU_C"/>
</dbReference>
<comment type="catalytic activity">
    <reaction evidence="7">
        <text>guanosine(18) in tRNA + S-adenosyl-L-methionine = 2'-O-methylguanosine(18) in tRNA + S-adenosyl-L-homocysteine + H(+)</text>
        <dbReference type="Rhea" id="RHEA:20077"/>
        <dbReference type="Rhea" id="RHEA-COMP:10190"/>
        <dbReference type="Rhea" id="RHEA-COMP:10192"/>
        <dbReference type="ChEBI" id="CHEBI:15378"/>
        <dbReference type="ChEBI" id="CHEBI:57856"/>
        <dbReference type="ChEBI" id="CHEBI:59789"/>
        <dbReference type="ChEBI" id="CHEBI:74269"/>
        <dbReference type="ChEBI" id="CHEBI:74445"/>
        <dbReference type="EC" id="2.1.1.34"/>
    </reaction>
</comment>
<dbReference type="NCBIfam" id="NF008295">
    <property type="entry name" value="PRK11081.1"/>
    <property type="match status" value="1"/>
</dbReference>
<comment type="function">
    <text evidence="7">Catalyzes the 2'-O methylation of guanosine at position 18 in tRNA.</text>
</comment>
<dbReference type="CDD" id="cd18092">
    <property type="entry name" value="SpoU-like_TrmH"/>
    <property type="match status" value="1"/>
</dbReference>
<dbReference type="KEGG" id="enn:FRE64_09085"/>
<reference evidence="10" key="1">
    <citation type="submission" date="2019-08" db="EMBL/GenBank/DDBJ databases">
        <title>Carotenoids and Carotenoid Binding Proteins in the Halophilic Cyanobacterium Euhalothece sp. ZM00.</title>
        <authorList>
            <person name="Cho S.M."/>
            <person name="Song J.Y."/>
            <person name="Park Y.-I."/>
        </authorList>
    </citation>
    <scope>NUCLEOTIDE SEQUENCE [LARGE SCALE GENOMIC DNA]</scope>
    <source>
        <strain evidence="10">Z-M001</strain>
    </source>
</reference>
<keyword evidence="2 7" id="KW-0489">Methyltransferase</keyword>
<feature type="binding site" evidence="7">
    <location>
        <position position="145"/>
    </location>
    <ligand>
        <name>S-adenosyl-L-methionine</name>
        <dbReference type="ChEBI" id="CHEBI:59789"/>
    </ligand>
</feature>
<evidence type="ECO:0000256" key="4">
    <source>
        <dbReference type="ARBA" id="ARBA00022691"/>
    </source>
</evidence>
<dbReference type="EMBL" id="CP042326">
    <property type="protein sequence ID" value="QDZ40081.1"/>
    <property type="molecule type" value="Genomic_DNA"/>
</dbReference>
<name>A0A5B8NNE2_9CHRO</name>
<dbReference type="PANTHER" id="PTHR43453:SF1">
    <property type="entry name" value="TRNA_RRNA METHYLTRANSFERASE SPOU TYPE DOMAIN-CONTAINING PROTEIN"/>
    <property type="match status" value="1"/>
</dbReference>
<keyword evidence="6 7" id="KW-0694">RNA-binding</keyword>
<dbReference type="HAMAP" id="MF_02060">
    <property type="entry name" value="tRNA_methyltr_TrmH"/>
    <property type="match status" value="1"/>
</dbReference>
<accession>A0A5B8NNE2</accession>
<evidence type="ECO:0000256" key="2">
    <source>
        <dbReference type="ARBA" id="ARBA00022603"/>
    </source>
</evidence>
<dbReference type="AlphaFoldDB" id="A0A5B8NNE2"/>
<dbReference type="PANTHER" id="PTHR43453">
    <property type="entry name" value="RRNA METHYLASE-LIKE"/>
    <property type="match status" value="1"/>
</dbReference>
<dbReference type="GO" id="GO:0000049">
    <property type="term" value="F:tRNA binding"/>
    <property type="evidence" value="ECO:0007669"/>
    <property type="project" value="UniProtKB-UniRule"/>
</dbReference>
<dbReference type="Proteomes" id="UP000318453">
    <property type="component" value="Chromosome"/>
</dbReference>
<feature type="domain" description="tRNA/rRNA methyltransferase SpoU type" evidence="8">
    <location>
        <begin position="26"/>
        <end position="165"/>
    </location>
</feature>